<name>A0A3A8AR12_9RHOB</name>
<evidence type="ECO:0008006" key="4">
    <source>
        <dbReference type="Google" id="ProtNLM"/>
    </source>
</evidence>
<evidence type="ECO:0000313" key="2">
    <source>
        <dbReference type="EMBL" id="RKF12426.1"/>
    </source>
</evidence>
<feature type="transmembrane region" description="Helical" evidence="1">
    <location>
        <begin position="34"/>
        <end position="54"/>
    </location>
</feature>
<comment type="caution">
    <text evidence="2">The sequence shown here is derived from an EMBL/GenBank/DDBJ whole genome shotgun (WGS) entry which is preliminary data.</text>
</comment>
<reference evidence="2 3" key="1">
    <citation type="submission" date="2018-09" db="EMBL/GenBank/DDBJ databases">
        <title>Roseovarius spongiae sp. nov., isolated from a marine sponge.</title>
        <authorList>
            <person name="Zhuang L."/>
            <person name="Luo L."/>
        </authorList>
    </citation>
    <scope>NUCLEOTIDE SEQUENCE [LARGE SCALE GENOMIC DNA]</scope>
    <source>
        <strain evidence="2 3">HN-E21</strain>
    </source>
</reference>
<keyword evidence="1" id="KW-0472">Membrane</keyword>
<feature type="transmembrane region" description="Helical" evidence="1">
    <location>
        <begin position="83"/>
        <end position="103"/>
    </location>
</feature>
<gene>
    <name evidence="2" type="ORF">D6850_18325</name>
</gene>
<dbReference type="Proteomes" id="UP000281128">
    <property type="component" value="Unassembled WGS sequence"/>
</dbReference>
<accession>A0A3A8AR12</accession>
<evidence type="ECO:0000256" key="1">
    <source>
        <dbReference type="SAM" id="Phobius"/>
    </source>
</evidence>
<feature type="transmembrane region" description="Helical" evidence="1">
    <location>
        <begin position="217"/>
        <end position="237"/>
    </location>
</feature>
<sequence>MLVGIGFLLLGAIQPVFIRYVMIGNLHADPAQILLSSLFSLTFFALLLGLYVAFEKTPKARITGGGYIYGILNRSVPRATSMARILLGLSFFLVTLKYTALIYDEGLLRSDLFTQALPQYPKLIDRVIPFLDFGPGLYTGLAAALLALTTLGLFSRVSFTGAWALALYLVSHYESQTPLWSHGEVPIILAGIPFLLRDMRGHWFVGNRANGVPLSPYGPIFFSQVFLALFYFGAFFMKMVFGGLSWVTSNHFTNSLDIAWEPVHSALQKPGYVSLVQEIPALTTLSSWGHLAMQAIPILVLFSAHKPFARAFEGAVFVGGVVLLWAFMGHLWPWYWWLFIGTVFIDWDYFLTRKVARLDTPTPVGGLSAQTWWGVLPLYLGLYALMVLSLVIPKKLDLYPFFDHLTFYALPYDSYPYGNGDQSYYPERGLMVFDPACGLDQACHYANRVSGNTNSAGYSVLDAISGDARSALLLDCLQHRTESFCRRVPENAEGIGAWRGVFRYTSGHGLPLVAAGFTTLTLKGHSLSVEIDGAGNPVATGSAADDIDRIVLRRLDRTTGTLVEVTSGQDAQACLMMADVVWKNGLQAPFMIKDTCRWRVDEVYDRD</sequence>
<dbReference type="AlphaFoldDB" id="A0A3A8AR12"/>
<keyword evidence="1" id="KW-0812">Transmembrane</keyword>
<organism evidence="2 3">
    <name type="scientific">Roseovarius spongiae</name>
    <dbReference type="NCBI Taxonomy" id="2320272"/>
    <lineage>
        <taxon>Bacteria</taxon>
        <taxon>Pseudomonadati</taxon>
        <taxon>Pseudomonadota</taxon>
        <taxon>Alphaproteobacteria</taxon>
        <taxon>Rhodobacterales</taxon>
        <taxon>Roseobacteraceae</taxon>
        <taxon>Roseovarius</taxon>
    </lineage>
</organism>
<feature type="transmembrane region" description="Helical" evidence="1">
    <location>
        <begin position="285"/>
        <end position="304"/>
    </location>
</feature>
<keyword evidence="1" id="KW-1133">Transmembrane helix</keyword>
<protein>
    <recommendedName>
        <fullName evidence="4">HTTM domain-containing protein</fullName>
    </recommendedName>
</protein>
<feature type="transmembrane region" description="Helical" evidence="1">
    <location>
        <begin position="311"/>
        <end position="328"/>
    </location>
</feature>
<proteinExistence type="predicted"/>
<dbReference type="EMBL" id="RAPE01000008">
    <property type="protein sequence ID" value="RKF12426.1"/>
    <property type="molecule type" value="Genomic_DNA"/>
</dbReference>
<feature type="transmembrane region" description="Helical" evidence="1">
    <location>
        <begin position="372"/>
        <end position="392"/>
    </location>
</feature>
<evidence type="ECO:0000313" key="3">
    <source>
        <dbReference type="Proteomes" id="UP000281128"/>
    </source>
</evidence>
<keyword evidence="3" id="KW-1185">Reference proteome</keyword>